<dbReference type="AlphaFoldDB" id="A0A7G7XB90"/>
<reference evidence="12" key="1">
    <citation type="journal article" date="2020" name="Microbiol. Resour. Announc.">
        <title>Complete genome sequences of four natural Pseudomonas isolates that catabolize a wide range of aromatic compounds relevant to lignin valorization.</title>
        <authorList>
            <person name="Hatmaker E.A."/>
            <person name="Presley G."/>
            <person name="Cannon O."/>
            <person name="Guss A.M."/>
            <person name="Elkins J.G."/>
        </authorList>
    </citation>
    <scope>NUCLEOTIDE SEQUENCE [LARGE SCALE GENOMIC DNA]</scope>
    <source>
        <strain evidence="12">H1F5C</strain>
    </source>
</reference>
<dbReference type="Pfam" id="PF07963">
    <property type="entry name" value="N_methyl"/>
    <property type="match status" value="1"/>
</dbReference>
<dbReference type="InterPro" id="IPR051621">
    <property type="entry name" value="T2SS_protein_J"/>
</dbReference>
<gene>
    <name evidence="11" type="primary">gspJ</name>
    <name evidence="11" type="ORF">GGI48_28980</name>
</gene>
<evidence type="ECO:0000256" key="1">
    <source>
        <dbReference type="ARBA" id="ARBA00004377"/>
    </source>
</evidence>
<dbReference type="NCBIfam" id="TIGR02532">
    <property type="entry name" value="IV_pilin_GFxxxE"/>
    <property type="match status" value="1"/>
</dbReference>
<keyword evidence="8 10" id="KW-1133">Transmembrane helix</keyword>
<evidence type="ECO:0000256" key="7">
    <source>
        <dbReference type="ARBA" id="ARBA00022692"/>
    </source>
</evidence>
<sequence length="202" mass="22661">MKPGQSGFTLIEVLVAVMLMAIVSLIAWRGLDSVTRADTHLKASTEQTEELLRSLNQLERDVALRAAVQLREPIRADSEEAEPDSPAPLSVRSSDSKGFRLEVIRSAANPGDGLQRVRWWLKGDTLYRAAAEARDRYPLPAPRDGVAVLHRVSDLQVRVWDPDKGWRQLSGNRRDNPQGLEIRLTRQTPQGTEHYRQVLGPL</sequence>
<dbReference type="Proteomes" id="UP000515277">
    <property type="component" value="Chromosome"/>
</dbReference>
<feature type="transmembrane region" description="Helical" evidence="10">
    <location>
        <begin position="6"/>
        <end position="28"/>
    </location>
</feature>
<accession>A0A7G7XB90</accession>
<keyword evidence="7 10" id="KW-0812">Transmembrane</keyword>
<dbReference type="PANTHER" id="PTHR39583:SF2">
    <property type="entry name" value="TYPE II SECRETION SYSTEM PROTEIN J"/>
    <property type="match status" value="1"/>
</dbReference>
<dbReference type="GO" id="GO:0005886">
    <property type="term" value="C:plasma membrane"/>
    <property type="evidence" value="ECO:0007669"/>
    <property type="project" value="UniProtKB-SubCell"/>
</dbReference>
<dbReference type="InterPro" id="IPR045584">
    <property type="entry name" value="Pilin-like"/>
</dbReference>
<comment type="subcellular location">
    <subcellularLocation>
        <location evidence="1">Cell inner membrane</location>
        <topology evidence="1">Single-pass membrane protein</topology>
    </subcellularLocation>
</comment>
<keyword evidence="9 10" id="KW-0472">Membrane</keyword>
<evidence type="ECO:0000313" key="12">
    <source>
        <dbReference type="Proteomes" id="UP000515277"/>
    </source>
</evidence>
<keyword evidence="5" id="KW-0488">Methylation</keyword>
<dbReference type="GO" id="GO:0015628">
    <property type="term" value="P:protein secretion by the type II secretion system"/>
    <property type="evidence" value="ECO:0007669"/>
    <property type="project" value="InterPro"/>
</dbReference>
<proteinExistence type="inferred from homology"/>
<dbReference type="SUPFAM" id="SSF54523">
    <property type="entry name" value="Pili subunits"/>
    <property type="match status" value="2"/>
</dbReference>
<dbReference type="InterPro" id="IPR010055">
    <property type="entry name" value="T2SS_protein-GspJ"/>
</dbReference>
<protein>
    <recommendedName>
        <fullName evidence="3">Type II secretion system protein J</fullName>
    </recommendedName>
</protein>
<dbReference type="Pfam" id="PF11612">
    <property type="entry name" value="T2SSJ"/>
    <property type="match status" value="1"/>
</dbReference>
<evidence type="ECO:0000256" key="5">
    <source>
        <dbReference type="ARBA" id="ARBA00022481"/>
    </source>
</evidence>
<organism evidence="11 12">
    <name type="scientific">Pseudomonas protegens</name>
    <dbReference type="NCBI Taxonomy" id="380021"/>
    <lineage>
        <taxon>Bacteria</taxon>
        <taxon>Pseudomonadati</taxon>
        <taxon>Pseudomonadota</taxon>
        <taxon>Gammaproteobacteria</taxon>
        <taxon>Pseudomonadales</taxon>
        <taxon>Pseudomonadaceae</taxon>
        <taxon>Pseudomonas</taxon>
    </lineage>
</organism>
<dbReference type="Gene3D" id="3.10.610.10">
    <property type="entry name" value="GSPII I/J protein-like"/>
    <property type="match status" value="1"/>
</dbReference>
<evidence type="ECO:0000256" key="3">
    <source>
        <dbReference type="ARBA" id="ARBA00021539"/>
    </source>
</evidence>
<evidence type="ECO:0000256" key="9">
    <source>
        <dbReference type="ARBA" id="ARBA00023136"/>
    </source>
</evidence>
<evidence type="ECO:0000313" key="11">
    <source>
        <dbReference type="EMBL" id="QNH77235.1"/>
    </source>
</evidence>
<dbReference type="RefSeq" id="WP_016965885.1">
    <property type="nucleotide sequence ID" value="NZ_CP060201.1"/>
</dbReference>
<dbReference type="InterPro" id="IPR012902">
    <property type="entry name" value="N_methyl_site"/>
</dbReference>
<evidence type="ECO:0000256" key="8">
    <source>
        <dbReference type="ARBA" id="ARBA00022989"/>
    </source>
</evidence>
<evidence type="ECO:0000256" key="6">
    <source>
        <dbReference type="ARBA" id="ARBA00022519"/>
    </source>
</evidence>
<evidence type="ECO:0000256" key="4">
    <source>
        <dbReference type="ARBA" id="ARBA00022475"/>
    </source>
</evidence>
<dbReference type="PANTHER" id="PTHR39583">
    <property type="entry name" value="TYPE II SECRETION SYSTEM PROTEIN J-RELATED"/>
    <property type="match status" value="1"/>
</dbReference>
<keyword evidence="4" id="KW-1003">Cell membrane</keyword>
<dbReference type="EMBL" id="CP060201">
    <property type="protein sequence ID" value="QNH77235.1"/>
    <property type="molecule type" value="Genomic_DNA"/>
</dbReference>
<dbReference type="NCBIfam" id="TIGR01711">
    <property type="entry name" value="gspJ"/>
    <property type="match status" value="1"/>
</dbReference>
<name>A0A7G7XB90_9PSED</name>
<dbReference type="GO" id="GO:0015627">
    <property type="term" value="C:type II protein secretion system complex"/>
    <property type="evidence" value="ECO:0007669"/>
    <property type="project" value="InterPro"/>
</dbReference>
<keyword evidence="6" id="KW-0997">Cell inner membrane</keyword>
<evidence type="ECO:0000256" key="10">
    <source>
        <dbReference type="SAM" id="Phobius"/>
    </source>
</evidence>
<evidence type="ECO:0000256" key="2">
    <source>
        <dbReference type="ARBA" id="ARBA00011084"/>
    </source>
</evidence>
<dbReference type="PROSITE" id="PS00409">
    <property type="entry name" value="PROKAR_NTER_METHYL"/>
    <property type="match status" value="1"/>
</dbReference>
<comment type="similarity">
    <text evidence="2">Belongs to the GSP J family.</text>
</comment>